<dbReference type="EMBL" id="CH476739">
    <property type="protein sequence ID" value="EIE86250.1"/>
    <property type="molecule type" value="Genomic_DNA"/>
</dbReference>
<dbReference type="InParanoid" id="I1CCS0"/>
<evidence type="ECO:0000313" key="1">
    <source>
        <dbReference type="EMBL" id="EIE86250.1"/>
    </source>
</evidence>
<proteinExistence type="predicted"/>
<dbReference type="VEuPathDB" id="FungiDB:RO3G_10961"/>
<evidence type="ECO:0000313" key="2">
    <source>
        <dbReference type="Proteomes" id="UP000009138"/>
    </source>
</evidence>
<dbReference type="Proteomes" id="UP000009138">
    <property type="component" value="Unassembled WGS sequence"/>
</dbReference>
<sequence>MSVFVELVSSLVFLPKDIRMDTLRLLNKVFFTRLSVVPYAVQFPYLHV</sequence>
<organism evidence="1 2">
    <name type="scientific">Rhizopus delemar (strain RA 99-880 / ATCC MYA-4621 / FGSC 9543 / NRRL 43880)</name>
    <name type="common">Mucormycosis agent</name>
    <name type="synonym">Rhizopus arrhizus var. delemar</name>
    <dbReference type="NCBI Taxonomy" id="246409"/>
    <lineage>
        <taxon>Eukaryota</taxon>
        <taxon>Fungi</taxon>
        <taxon>Fungi incertae sedis</taxon>
        <taxon>Mucoromycota</taxon>
        <taxon>Mucoromycotina</taxon>
        <taxon>Mucoromycetes</taxon>
        <taxon>Mucorales</taxon>
        <taxon>Mucorineae</taxon>
        <taxon>Rhizopodaceae</taxon>
        <taxon>Rhizopus</taxon>
    </lineage>
</organism>
<protein>
    <submittedName>
        <fullName evidence="1">Uncharacterized protein</fullName>
    </submittedName>
</protein>
<dbReference type="AlphaFoldDB" id="I1CCS0"/>
<accession>I1CCS0</accession>
<gene>
    <name evidence="1" type="ORF">RO3G_10961</name>
</gene>
<keyword evidence="2" id="KW-1185">Reference proteome</keyword>
<dbReference type="GeneID" id="93617926"/>
<name>I1CCS0_RHIO9</name>
<dbReference type="RefSeq" id="XP_067521646.1">
    <property type="nucleotide sequence ID" value="XM_067665545.1"/>
</dbReference>
<reference evidence="1 2" key="1">
    <citation type="journal article" date="2009" name="PLoS Genet.">
        <title>Genomic analysis of the basal lineage fungus Rhizopus oryzae reveals a whole-genome duplication.</title>
        <authorList>
            <person name="Ma L.-J."/>
            <person name="Ibrahim A.S."/>
            <person name="Skory C."/>
            <person name="Grabherr M.G."/>
            <person name="Burger G."/>
            <person name="Butler M."/>
            <person name="Elias M."/>
            <person name="Idnurm A."/>
            <person name="Lang B.F."/>
            <person name="Sone T."/>
            <person name="Abe A."/>
            <person name="Calvo S.E."/>
            <person name="Corrochano L.M."/>
            <person name="Engels R."/>
            <person name="Fu J."/>
            <person name="Hansberg W."/>
            <person name="Kim J.-M."/>
            <person name="Kodira C.D."/>
            <person name="Koehrsen M.J."/>
            <person name="Liu B."/>
            <person name="Miranda-Saavedra D."/>
            <person name="O'Leary S."/>
            <person name="Ortiz-Castellanos L."/>
            <person name="Poulter R."/>
            <person name="Rodriguez-Romero J."/>
            <person name="Ruiz-Herrera J."/>
            <person name="Shen Y.-Q."/>
            <person name="Zeng Q."/>
            <person name="Galagan J."/>
            <person name="Birren B.W."/>
            <person name="Cuomo C.A."/>
            <person name="Wickes B.L."/>
        </authorList>
    </citation>
    <scope>NUCLEOTIDE SEQUENCE [LARGE SCALE GENOMIC DNA]</scope>
    <source>
        <strain evidence="2">RA 99-880 / ATCC MYA-4621 / FGSC 9543 / NRRL 43880</strain>
    </source>
</reference>